<dbReference type="InterPro" id="IPR004629">
    <property type="entry name" value="WecG_TagA_CpsF"/>
</dbReference>
<keyword evidence="1" id="KW-0328">Glycosyltransferase</keyword>
<reference evidence="4" key="1">
    <citation type="journal article" date="2019" name="Int. J. Syst. Evol. Microbiol.">
        <title>The Global Catalogue of Microorganisms (GCM) 10K type strain sequencing project: providing services to taxonomists for standard genome sequencing and annotation.</title>
        <authorList>
            <consortium name="The Broad Institute Genomics Platform"/>
            <consortium name="The Broad Institute Genome Sequencing Center for Infectious Disease"/>
            <person name="Wu L."/>
            <person name="Ma J."/>
        </authorList>
    </citation>
    <scope>NUCLEOTIDE SEQUENCE [LARGE SCALE GENOMIC DNA]</scope>
    <source>
        <strain evidence="4">CGMCC 1.10131</strain>
    </source>
</reference>
<dbReference type="Proteomes" id="UP000651977">
    <property type="component" value="Unassembled WGS sequence"/>
</dbReference>
<proteinExistence type="predicted"/>
<dbReference type="PANTHER" id="PTHR34136:SF1">
    <property type="entry name" value="UDP-N-ACETYL-D-MANNOSAMINURONIC ACID TRANSFERASE"/>
    <property type="match status" value="1"/>
</dbReference>
<evidence type="ECO:0000256" key="2">
    <source>
        <dbReference type="ARBA" id="ARBA00022679"/>
    </source>
</evidence>
<evidence type="ECO:0000256" key="1">
    <source>
        <dbReference type="ARBA" id="ARBA00022676"/>
    </source>
</evidence>
<keyword evidence="4" id="KW-1185">Reference proteome</keyword>
<dbReference type="EMBL" id="BMDY01000004">
    <property type="protein sequence ID" value="GGA98968.1"/>
    <property type="molecule type" value="Genomic_DNA"/>
</dbReference>
<keyword evidence="2" id="KW-0808">Transferase</keyword>
<sequence length="248" mass="28992">MINSMHYILNKIKSSPCIENDLFSITRERKKGQPRVVSFVNPYSYMLLRNREEGYLVDHFYSDAITSSFFFSMLLSIKVPRISFDYGSFAKTFFGELSHSEDTVYFVGAKQNEIEKAVLNFKENYPKLKICGFSSGYFDHVNSKQSVIDNIKKSNAKFVVCGLGTPLQESFSREVIDNCESVSRIYTCGGFLYQSTDSINYYPHWVNKYNLRWAYRITVENYVLKRLLNQYPKFLFYVVKDRFANGRN</sequence>
<evidence type="ECO:0000313" key="4">
    <source>
        <dbReference type="Proteomes" id="UP000651977"/>
    </source>
</evidence>
<accession>A0ABQ1I153</accession>
<dbReference type="PANTHER" id="PTHR34136">
    <property type="match status" value="1"/>
</dbReference>
<protein>
    <submittedName>
        <fullName evidence="3">Teichoic acid biosynthesis protein A</fullName>
    </submittedName>
</protein>
<name>A0ABQ1I153_9ALTE</name>
<gene>
    <name evidence="3" type="ORF">GCM10007414_09990</name>
</gene>
<organism evidence="3 4">
    <name type="scientific">Agarivorans gilvus</name>
    <dbReference type="NCBI Taxonomy" id="680279"/>
    <lineage>
        <taxon>Bacteria</taxon>
        <taxon>Pseudomonadati</taxon>
        <taxon>Pseudomonadota</taxon>
        <taxon>Gammaproteobacteria</taxon>
        <taxon>Alteromonadales</taxon>
        <taxon>Alteromonadaceae</taxon>
        <taxon>Agarivorans</taxon>
    </lineage>
</organism>
<comment type="caution">
    <text evidence="3">The sequence shown here is derived from an EMBL/GenBank/DDBJ whole genome shotgun (WGS) entry which is preliminary data.</text>
</comment>
<dbReference type="CDD" id="cd06533">
    <property type="entry name" value="Glyco_transf_WecG_TagA"/>
    <property type="match status" value="1"/>
</dbReference>
<evidence type="ECO:0000313" key="3">
    <source>
        <dbReference type="EMBL" id="GGA98968.1"/>
    </source>
</evidence>
<dbReference type="Pfam" id="PF03808">
    <property type="entry name" value="Glyco_tran_WecG"/>
    <property type="match status" value="1"/>
</dbReference>